<protein>
    <recommendedName>
        <fullName evidence="4">Ferrochelatase</fullName>
    </recommendedName>
</protein>
<evidence type="ECO:0000256" key="1">
    <source>
        <dbReference type="SAM" id="MobiDB-lite"/>
    </source>
</evidence>
<reference evidence="3" key="1">
    <citation type="journal article" date="2019" name="Int. J. Syst. Evol. Microbiol.">
        <title>The Global Catalogue of Microorganisms (GCM) 10K type strain sequencing project: providing services to taxonomists for standard genome sequencing and annotation.</title>
        <authorList>
            <consortium name="The Broad Institute Genomics Platform"/>
            <consortium name="The Broad Institute Genome Sequencing Center for Infectious Disease"/>
            <person name="Wu L."/>
            <person name="Ma J."/>
        </authorList>
    </citation>
    <scope>NUCLEOTIDE SEQUENCE [LARGE SCALE GENOMIC DNA]</scope>
    <source>
        <strain evidence="3">NBRC 108730</strain>
    </source>
</reference>
<evidence type="ECO:0008006" key="4">
    <source>
        <dbReference type="Google" id="ProtNLM"/>
    </source>
</evidence>
<dbReference type="Gene3D" id="3.40.50.1400">
    <property type="match status" value="1"/>
</dbReference>
<sequence length="112" mass="12105">MTTLAPYDAVLLLSFGGPNEPDDVMPFLRNVTRGRGIPDERLTEVAEHYHHFGGRSPINEQNTALLDALRAEPGAPRPRAAGGVGQPQLGPVRRRHPARACTTTAPGAWSRC</sequence>
<dbReference type="Pfam" id="PF00762">
    <property type="entry name" value="Ferrochelatase"/>
    <property type="match status" value="1"/>
</dbReference>
<proteinExistence type="predicted"/>
<dbReference type="EMBL" id="BSUZ01000001">
    <property type="protein sequence ID" value="GMA85303.1"/>
    <property type="molecule type" value="Genomic_DNA"/>
</dbReference>
<dbReference type="Proteomes" id="UP001157017">
    <property type="component" value="Unassembled WGS sequence"/>
</dbReference>
<gene>
    <name evidence="2" type="ORF">GCM10025868_05530</name>
</gene>
<keyword evidence="3" id="KW-1185">Reference proteome</keyword>
<feature type="region of interest" description="Disordered" evidence="1">
    <location>
        <begin position="73"/>
        <end position="112"/>
    </location>
</feature>
<dbReference type="SUPFAM" id="SSF53800">
    <property type="entry name" value="Chelatase"/>
    <property type="match status" value="1"/>
</dbReference>
<accession>A0ABQ6JAV3</accession>
<evidence type="ECO:0000313" key="2">
    <source>
        <dbReference type="EMBL" id="GMA85303.1"/>
    </source>
</evidence>
<dbReference type="InterPro" id="IPR001015">
    <property type="entry name" value="Ferrochelatase"/>
</dbReference>
<name>A0ABQ6JAV3_9ACTN</name>
<organism evidence="2 3">
    <name type="scientific">Angustibacter aerolatus</name>
    <dbReference type="NCBI Taxonomy" id="1162965"/>
    <lineage>
        <taxon>Bacteria</taxon>
        <taxon>Bacillati</taxon>
        <taxon>Actinomycetota</taxon>
        <taxon>Actinomycetes</taxon>
        <taxon>Kineosporiales</taxon>
        <taxon>Kineosporiaceae</taxon>
    </lineage>
</organism>
<evidence type="ECO:0000313" key="3">
    <source>
        <dbReference type="Proteomes" id="UP001157017"/>
    </source>
</evidence>
<comment type="caution">
    <text evidence="2">The sequence shown here is derived from an EMBL/GenBank/DDBJ whole genome shotgun (WGS) entry which is preliminary data.</text>
</comment>